<evidence type="ECO:0000256" key="6">
    <source>
        <dbReference type="SAM" id="MobiDB-lite"/>
    </source>
</evidence>
<dbReference type="OrthoDB" id="424974at2759"/>
<dbReference type="InterPro" id="IPR036864">
    <property type="entry name" value="Zn2-C6_fun-type_DNA-bd_sf"/>
</dbReference>
<evidence type="ECO:0000256" key="5">
    <source>
        <dbReference type="ARBA" id="ARBA00023242"/>
    </source>
</evidence>
<feature type="compositionally biased region" description="Polar residues" evidence="6">
    <location>
        <begin position="172"/>
        <end position="181"/>
    </location>
</feature>
<evidence type="ECO:0000256" key="3">
    <source>
        <dbReference type="ARBA" id="ARBA00023125"/>
    </source>
</evidence>
<dbReference type="InterPro" id="IPR007219">
    <property type="entry name" value="XnlR_reg_dom"/>
</dbReference>
<dbReference type="GO" id="GO:0005634">
    <property type="term" value="C:nucleus"/>
    <property type="evidence" value="ECO:0007669"/>
    <property type="project" value="TreeGrafter"/>
</dbReference>
<dbReference type="SUPFAM" id="SSF57701">
    <property type="entry name" value="Zn2/Cys6 DNA-binding domain"/>
    <property type="match status" value="1"/>
</dbReference>
<dbReference type="GO" id="GO:0006351">
    <property type="term" value="P:DNA-templated transcription"/>
    <property type="evidence" value="ECO:0007669"/>
    <property type="project" value="InterPro"/>
</dbReference>
<dbReference type="CDD" id="cd00067">
    <property type="entry name" value="GAL4"/>
    <property type="match status" value="1"/>
</dbReference>
<name>A0A6A6XJZ8_9PLEO</name>
<keyword evidence="3" id="KW-0238">DNA-binding</keyword>
<dbReference type="SMART" id="SM00066">
    <property type="entry name" value="GAL4"/>
    <property type="match status" value="1"/>
</dbReference>
<dbReference type="GO" id="GO:0000981">
    <property type="term" value="F:DNA-binding transcription factor activity, RNA polymerase II-specific"/>
    <property type="evidence" value="ECO:0007669"/>
    <property type="project" value="InterPro"/>
</dbReference>
<evidence type="ECO:0000256" key="4">
    <source>
        <dbReference type="ARBA" id="ARBA00023163"/>
    </source>
</evidence>
<dbReference type="GO" id="GO:0000435">
    <property type="term" value="P:positive regulation of transcription from RNA polymerase II promoter by galactose"/>
    <property type="evidence" value="ECO:0007669"/>
    <property type="project" value="TreeGrafter"/>
</dbReference>
<dbReference type="GO" id="GO:0000978">
    <property type="term" value="F:RNA polymerase II cis-regulatory region sequence-specific DNA binding"/>
    <property type="evidence" value="ECO:0007669"/>
    <property type="project" value="TreeGrafter"/>
</dbReference>
<keyword evidence="5" id="KW-0539">Nucleus</keyword>
<dbReference type="Proteomes" id="UP000799757">
    <property type="component" value="Unassembled WGS sequence"/>
</dbReference>
<organism evidence="8 9">
    <name type="scientific">Melanomma pulvis-pyrius CBS 109.77</name>
    <dbReference type="NCBI Taxonomy" id="1314802"/>
    <lineage>
        <taxon>Eukaryota</taxon>
        <taxon>Fungi</taxon>
        <taxon>Dikarya</taxon>
        <taxon>Ascomycota</taxon>
        <taxon>Pezizomycotina</taxon>
        <taxon>Dothideomycetes</taxon>
        <taxon>Pleosporomycetidae</taxon>
        <taxon>Pleosporales</taxon>
        <taxon>Melanommataceae</taxon>
        <taxon>Melanomma</taxon>
    </lineage>
</organism>
<evidence type="ECO:0000313" key="8">
    <source>
        <dbReference type="EMBL" id="KAF2796732.1"/>
    </source>
</evidence>
<dbReference type="EMBL" id="MU001823">
    <property type="protein sequence ID" value="KAF2796732.1"/>
    <property type="molecule type" value="Genomic_DNA"/>
</dbReference>
<dbReference type="Pfam" id="PF04082">
    <property type="entry name" value="Fungal_trans"/>
    <property type="match status" value="1"/>
</dbReference>
<keyword evidence="4" id="KW-0804">Transcription</keyword>
<keyword evidence="9" id="KW-1185">Reference proteome</keyword>
<keyword evidence="1" id="KW-0479">Metal-binding</keyword>
<dbReference type="SMART" id="SM00906">
    <property type="entry name" value="Fungal_trans"/>
    <property type="match status" value="1"/>
</dbReference>
<evidence type="ECO:0000256" key="2">
    <source>
        <dbReference type="ARBA" id="ARBA00023015"/>
    </source>
</evidence>
<sequence>MSSQLRRNRTESDNQQQPEKRKRIALACDVCRDRKIRCDGQKPMCRPCQRRDHSSQVCTYSIVPNNAQRQSEQEYISCLQRQVYDLQKSLQQNVATGDNGGLINSETATDLISHDDIPHPVSAMGAAISLPGQQSTGTGEFYGQSSVVALLKQINHLSNHSSRLLGSEQHKSQQSPITPHNSIRAPLPLGSTEQLLRAEISLPPRNLANKLLGLYFQSVHIFYPWVHSTSFQDEFERLWTGSDENDLDRRSGPDFGLGDGKCSMTVFHCALNAMFALGCEFSDMPADEKSATSAIFYERMKKLLPTDILDSGSLEDVQSLLLVSQYMLCTQNPTRCWNVVGLACRMALGLGLQSESKTNCLSLKTEMRRRVWYGCLQMDMTVSMTLGRPPTMRNMDNVPLPSPIDDQYLSRDAPGSIQPSDVFSINHFYVENVKLARILADILEDIYNPTLAPKSPGVNSVANSKNFSIIMALDSSLEDFARDMPAELHWSRNQSCQNITSIVRRQSNVLHARYLHLKVLLHRPSFSQYCSWARSGIQNRTPNDEPCHIAPRLVERDLEMSLRARCAVVCVENACELIRSLDKAIRNDATGAWWYSLFYLITSAVILILAESTEPLSKLLDHDELQAAWNCCHSMLKGLGKSHTRARYHLNSLLVLRNCLQPPNPSKPMLKEFFGLCY</sequence>
<dbReference type="InterPro" id="IPR051127">
    <property type="entry name" value="Fungal_SecMet_Regulators"/>
</dbReference>
<dbReference type="AlphaFoldDB" id="A0A6A6XJZ8"/>
<keyword evidence="2" id="KW-0805">Transcription regulation</keyword>
<dbReference type="PROSITE" id="PS50048">
    <property type="entry name" value="ZN2_CY6_FUNGAL_2"/>
    <property type="match status" value="1"/>
</dbReference>
<feature type="region of interest" description="Disordered" evidence="6">
    <location>
        <begin position="163"/>
        <end position="186"/>
    </location>
</feature>
<feature type="domain" description="Zn(2)-C6 fungal-type" evidence="7">
    <location>
        <begin position="27"/>
        <end position="60"/>
    </location>
</feature>
<dbReference type="PANTHER" id="PTHR47424:SF3">
    <property type="entry name" value="REGULATORY PROTEIN GAL4"/>
    <property type="match status" value="1"/>
</dbReference>
<proteinExistence type="predicted"/>
<dbReference type="Pfam" id="PF00172">
    <property type="entry name" value="Zn_clus"/>
    <property type="match status" value="1"/>
</dbReference>
<dbReference type="GO" id="GO:0008270">
    <property type="term" value="F:zinc ion binding"/>
    <property type="evidence" value="ECO:0007669"/>
    <property type="project" value="InterPro"/>
</dbReference>
<reference evidence="8" key="1">
    <citation type="journal article" date="2020" name="Stud. Mycol.">
        <title>101 Dothideomycetes genomes: a test case for predicting lifestyles and emergence of pathogens.</title>
        <authorList>
            <person name="Haridas S."/>
            <person name="Albert R."/>
            <person name="Binder M."/>
            <person name="Bloem J."/>
            <person name="Labutti K."/>
            <person name="Salamov A."/>
            <person name="Andreopoulos B."/>
            <person name="Baker S."/>
            <person name="Barry K."/>
            <person name="Bills G."/>
            <person name="Bluhm B."/>
            <person name="Cannon C."/>
            <person name="Castanera R."/>
            <person name="Culley D."/>
            <person name="Daum C."/>
            <person name="Ezra D."/>
            <person name="Gonzalez J."/>
            <person name="Henrissat B."/>
            <person name="Kuo A."/>
            <person name="Liang C."/>
            <person name="Lipzen A."/>
            <person name="Lutzoni F."/>
            <person name="Magnuson J."/>
            <person name="Mondo S."/>
            <person name="Nolan M."/>
            <person name="Ohm R."/>
            <person name="Pangilinan J."/>
            <person name="Park H.-J."/>
            <person name="Ramirez L."/>
            <person name="Alfaro M."/>
            <person name="Sun H."/>
            <person name="Tritt A."/>
            <person name="Yoshinaga Y."/>
            <person name="Zwiers L.-H."/>
            <person name="Turgeon B."/>
            <person name="Goodwin S."/>
            <person name="Spatafora J."/>
            <person name="Crous P."/>
            <person name="Grigoriev I."/>
        </authorList>
    </citation>
    <scope>NUCLEOTIDE SEQUENCE</scope>
    <source>
        <strain evidence="8">CBS 109.77</strain>
    </source>
</reference>
<evidence type="ECO:0000259" key="7">
    <source>
        <dbReference type="PROSITE" id="PS50048"/>
    </source>
</evidence>
<evidence type="ECO:0000313" key="9">
    <source>
        <dbReference type="Proteomes" id="UP000799757"/>
    </source>
</evidence>
<dbReference type="Gene3D" id="4.10.240.10">
    <property type="entry name" value="Zn(2)-C6 fungal-type DNA-binding domain"/>
    <property type="match status" value="1"/>
</dbReference>
<accession>A0A6A6XJZ8</accession>
<evidence type="ECO:0000256" key="1">
    <source>
        <dbReference type="ARBA" id="ARBA00022723"/>
    </source>
</evidence>
<gene>
    <name evidence="8" type="ORF">K505DRAFT_400459</name>
</gene>
<dbReference type="CDD" id="cd12148">
    <property type="entry name" value="fungal_TF_MHR"/>
    <property type="match status" value="1"/>
</dbReference>
<dbReference type="InterPro" id="IPR001138">
    <property type="entry name" value="Zn2Cys6_DnaBD"/>
</dbReference>
<protein>
    <recommendedName>
        <fullName evidence="7">Zn(2)-C6 fungal-type domain-containing protein</fullName>
    </recommendedName>
</protein>
<dbReference type="PANTHER" id="PTHR47424">
    <property type="entry name" value="REGULATORY PROTEIN GAL4"/>
    <property type="match status" value="1"/>
</dbReference>